<keyword evidence="1" id="KW-0808">Transferase</keyword>
<keyword evidence="5" id="KW-1185">Reference proteome</keyword>
<dbReference type="Proteomes" id="UP001576774">
    <property type="component" value="Unassembled WGS sequence"/>
</dbReference>
<dbReference type="Gene3D" id="3.40.50.300">
    <property type="entry name" value="P-loop containing nucleotide triphosphate hydrolases"/>
    <property type="match status" value="1"/>
</dbReference>
<dbReference type="Pfam" id="PF03976">
    <property type="entry name" value="PPK2"/>
    <property type="match status" value="1"/>
</dbReference>
<evidence type="ECO:0000256" key="1">
    <source>
        <dbReference type="ARBA" id="ARBA00022679"/>
    </source>
</evidence>
<proteinExistence type="predicted"/>
<dbReference type="EMBL" id="JBHFNQ010000090">
    <property type="protein sequence ID" value="MFB2877575.1"/>
    <property type="molecule type" value="Genomic_DNA"/>
</dbReference>
<feature type="domain" description="Polyphosphate kinase-2-related" evidence="3">
    <location>
        <begin position="38"/>
        <end position="270"/>
    </location>
</feature>
<dbReference type="InterPro" id="IPR016898">
    <property type="entry name" value="Polyphosphate_phosphotransfera"/>
</dbReference>
<dbReference type="InterPro" id="IPR022488">
    <property type="entry name" value="PPK2-related"/>
</dbReference>
<reference evidence="4 5" key="1">
    <citation type="submission" date="2024-09" db="EMBL/GenBank/DDBJ databases">
        <title>Floridaenema gen nov. (Aerosakkonemataceae, Aerosakkonematales ord. nov., Cyanobacteria) from benthic tropical and subtropical fresh waters, with the description of four new species.</title>
        <authorList>
            <person name="Moretto J.A."/>
            <person name="Berthold D.E."/>
            <person name="Lefler F.W."/>
            <person name="Huang I.-S."/>
            <person name="Laughinghouse H. IV."/>
        </authorList>
    </citation>
    <scope>NUCLEOTIDE SEQUENCE [LARGE SCALE GENOMIC DNA]</scope>
    <source>
        <strain evidence="4 5">BLCC-F46</strain>
    </source>
</reference>
<dbReference type="GO" id="GO:0016301">
    <property type="term" value="F:kinase activity"/>
    <property type="evidence" value="ECO:0007669"/>
    <property type="project" value="UniProtKB-KW"/>
</dbReference>
<name>A0ABV4X475_9CYAN</name>
<accession>A0ABV4X475</accession>
<dbReference type="RefSeq" id="WP_413270672.1">
    <property type="nucleotide sequence ID" value="NZ_JBHFNQ010000090.1"/>
</dbReference>
<dbReference type="PANTHER" id="PTHR34383">
    <property type="entry name" value="POLYPHOSPHATE:AMP PHOSPHOTRANSFERASE-RELATED"/>
    <property type="match status" value="1"/>
</dbReference>
<protein>
    <submittedName>
        <fullName evidence="4">Polyphosphate kinase 2 family protein</fullName>
    </submittedName>
</protein>
<keyword evidence="2 4" id="KW-0418">Kinase</keyword>
<dbReference type="InterPro" id="IPR027417">
    <property type="entry name" value="P-loop_NTPase"/>
</dbReference>
<dbReference type="InterPro" id="IPR022300">
    <property type="entry name" value="PPK2-rel_1"/>
</dbReference>
<evidence type="ECO:0000313" key="5">
    <source>
        <dbReference type="Proteomes" id="UP001576774"/>
    </source>
</evidence>
<organism evidence="4 5">
    <name type="scientific">Floridaenema aerugineum BLCC-F46</name>
    <dbReference type="NCBI Taxonomy" id="3153654"/>
    <lineage>
        <taxon>Bacteria</taxon>
        <taxon>Bacillati</taxon>
        <taxon>Cyanobacteriota</taxon>
        <taxon>Cyanophyceae</taxon>
        <taxon>Oscillatoriophycideae</taxon>
        <taxon>Aerosakkonematales</taxon>
        <taxon>Aerosakkonemataceae</taxon>
        <taxon>Floridanema</taxon>
        <taxon>Floridanema aerugineum</taxon>
    </lineage>
</organism>
<sequence length="295" mass="34390">MNSPIKYDELIQLCKVPTDRKINLQKDFDPSYKAHEVTKDDAEALLTQTITKMAQLQDKLYAQNTYALLLIFQALDAAGKDGTIKHVMSGINPEGCEVNSFKGPSAEELHHDYLWRCAKVVPERGRIGIFNRSYYEEVLVVRVHPAFLERQQLPAIAKQDIWKKRFKQINNFEEYLVDNGIVILKFFLNVSKAEQKNRFLERINEPEKNWKFSANDVKERDFWDDYMGAFEDVFNHTSTEWAPWYVIPADRKWFTHLAVSSIICHTLESLNLQYPTISDAQKQELLQAKQKLEGE</sequence>
<dbReference type="PANTHER" id="PTHR34383:SF3">
    <property type="entry name" value="POLYPHOSPHATE:AMP PHOSPHOTRANSFERASE"/>
    <property type="match status" value="1"/>
</dbReference>
<evidence type="ECO:0000313" key="4">
    <source>
        <dbReference type="EMBL" id="MFB2877575.1"/>
    </source>
</evidence>
<evidence type="ECO:0000256" key="2">
    <source>
        <dbReference type="ARBA" id="ARBA00022777"/>
    </source>
</evidence>
<dbReference type="PIRSF" id="PIRSF028756">
    <property type="entry name" value="PPK2_prd"/>
    <property type="match status" value="1"/>
</dbReference>
<dbReference type="SUPFAM" id="SSF52540">
    <property type="entry name" value="P-loop containing nucleoside triphosphate hydrolases"/>
    <property type="match status" value="1"/>
</dbReference>
<comment type="caution">
    <text evidence="4">The sequence shown here is derived from an EMBL/GenBank/DDBJ whole genome shotgun (WGS) entry which is preliminary data.</text>
</comment>
<evidence type="ECO:0000259" key="3">
    <source>
        <dbReference type="Pfam" id="PF03976"/>
    </source>
</evidence>
<dbReference type="NCBIfam" id="TIGR03709">
    <property type="entry name" value="PPK2_rel_1"/>
    <property type="match status" value="1"/>
</dbReference>
<gene>
    <name evidence="4" type="ORF">ACE1CC_12040</name>
</gene>